<evidence type="ECO:0000259" key="4">
    <source>
        <dbReference type="PROSITE" id="PS50102"/>
    </source>
</evidence>
<dbReference type="Gene3D" id="3.30.70.330">
    <property type="match status" value="1"/>
</dbReference>
<evidence type="ECO:0000256" key="1">
    <source>
        <dbReference type="ARBA" id="ARBA00022884"/>
    </source>
</evidence>
<proteinExistence type="predicted"/>
<dbReference type="InterPro" id="IPR035979">
    <property type="entry name" value="RBD_domain_sf"/>
</dbReference>
<dbReference type="GO" id="GO:0003723">
    <property type="term" value="F:RNA binding"/>
    <property type="evidence" value="ECO:0007669"/>
    <property type="project" value="UniProtKB-UniRule"/>
</dbReference>
<keyword evidence="6" id="KW-1185">Reference proteome</keyword>
<dbReference type="SUPFAM" id="SSF54928">
    <property type="entry name" value="RNA-binding domain, RBD"/>
    <property type="match status" value="1"/>
</dbReference>
<gene>
    <name evidence="5" type="ORF">H4R20_000145</name>
</gene>
<dbReference type="Pfam" id="PF00076">
    <property type="entry name" value="RRM_1"/>
    <property type="match status" value="1"/>
</dbReference>
<dbReference type="PANTHER" id="PTHR48027">
    <property type="entry name" value="HETEROGENEOUS NUCLEAR RIBONUCLEOPROTEIN 87F-RELATED"/>
    <property type="match status" value="1"/>
</dbReference>
<dbReference type="InterPro" id="IPR012677">
    <property type="entry name" value="Nucleotide-bd_a/b_plait_sf"/>
</dbReference>
<sequence>MDTNNDNQDIGSRVYVANLNYDLKEEELREFFGRFGEVTKANIVQSYEDSKDAQKAIAKGNDAELMERKIVVREALPSRPKGSYRNDSGFSRGGGRGGYNNRSGYRGGGRGGYNNRSDRADGYARQDNYSTGNYQQQQGGGYDNGPANNNGY</sequence>
<organism evidence="5 6">
    <name type="scientific">Coemansia guatemalensis</name>
    <dbReference type="NCBI Taxonomy" id="2761395"/>
    <lineage>
        <taxon>Eukaryota</taxon>
        <taxon>Fungi</taxon>
        <taxon>Fungi incertae sedis</taxon>
        <taxon>Zoopagomycota</taxon>
        <taxon>Kickxellomycotina</taxon>
        <taxon>Kickxellomycetes</taxon>
        <taxon>Kickxellales</taxon>
        <taxon>Kickxellaceae</taxon>
        <taxon>Coemansia</taxon>
    </lineage>
</organism>
<dbReference type="AlphaFoldDB" id="A0A9W8I8C0"/>
<feature type="domain" description="RRM" evidence="4">
    <location>
        <begin position="12"/>
        <end position="77"/>
    </location>
</feature>
<reference evidence="5" key="1">
    <citation type="submission" date="2022-07" db="EMBL/GenBank/DDBJ databases">
        <title>Phylogenomic reconstructions and comparative analyses of Kickxellomycotina fungi.</title>
        <authorList>
            <person name="Reynolds N.K."/>
            <person name="Stajich J.E."/>
            <person name="Barry K."/>
            <person name="Grigoriev I.V."/>
            <person name="Crous P."/>
            <person name="Smith M.E."/>
        </authorList>
    </citation>
    <scope>NUCLEOTIDE SEQUENCE</scope>
    <source>
        <strain evidence="5">NRRL 1565</strain>
    </source>
</reference>
<evidence type="ECO:0000256" key="3">
    <source>
        <dbReference type="SAM" id="MobiDB-lite"/>
    </source>
</evidence>
<protein>
    <recommendedName>
        <fullName evidence="4">RRM domain-containing protein</fullName>
    </recommendedName>
</protein>
<dbReference type="PROSITE" id="PS50102">
    <property type="entry name" value="RRM"/>
    <property type="match status" value="1"/>
</dbReference>
<keyword evidence="1 2" id="KW-0694">RNA-binding</keyword>
<comment type="caution">
    <text evidence="5">The sequence shown here is derived from an EMBL/GenBank/DDBJ whole genome shotgun (WGS) entry which is preliminary data.</text>
</comment>
<dbReference type="Proteomes" id="UP001140094">
    <property type="component" value="Unassembled WGS sequence"/>
</dbReference>
<dbReference type="SMART" id="SM00360">
    <property type="entry name" value="RRM"/>
    <property type="match status" value="1"/>
</dbReference>
<feature type="region of interest" description="Disordered" evidence="3">
    <location>
        <begin position="74"/>
        <end position="152"/>
    </location>
</feature>
<dbReference type="InterPro" id="IPR000504">
    <property type="entry name" value="RRM_dom"/>
</dbReference>
<evidence type="ECO:0000313" key="6">
    <source>
        <dbReference type="Proteomes" id="UP001140094"/>
    </source>
</evidence>
<evidence type="ECO:0000313" key="5">
    <source>
        <dbReference type="EMBL" id="KAJ2809420.1"/>
    </source>
</evidence>
<name>A0A9W8I8C0_9FUNG</name>
<evidence type="ECO:0000256" key="2">
    <source>
        <dbReference type="PROSITE-ProRule" id="PRU00176"/>
    </source>
</evidence>
<dbReference type="EMBL" id="JANBUO010000003">
    <property type="protein sequence ID" value="KAJ2809420.1"/>
    <property type="molecule type" value="Genomic_DNA"/>
</dbReference>
<dbReference type="InterPro" id="IPR052462">
    <property type="entry name" value="SLIRP/GR-RBP-like"/>
</dbReference>
<accession>A0A9W8I8C0</accession>